<keyword evidence="1" id="KW-0614">Plasmid</keyword>
<sequence>MAHTINGIITNFKYDGELPNVILVGDYHLIPFNNRYGANYSDSVLEPYDELTKETRKTLKELSFKGKCAYIETDYFGGSGVQISEAWYNGVRVIGPLISFDGIENPRIPSGAVLVEDSINETLSTIGVYRHEGKDEFDSLRLGWYRSNDEIIEEHRNNTNNHSCFEL</sequence>
<accession>A0AAU9D006</accession>
<evidence type="ECO:0000313" key="2">
    <source>
        <dbReference type="Proteomes" id="UP001348817"/>
    </source>
</evidence>
<keyword evidence="2" id="KW-1185">Reference proteome</keyword>
<dbReference type="KEGG" id="fax:FUAX_45160"/>
<dbReference type="Proteomes" id="UP001348817">
    <property type="component" value="Plasmid pFA3"/>
</dbReference>
<protein>
    <submittedName>
        <fullName evidence="1">Uncharacterized protein</fullName>
    </submittedName>
</protein>
<dbReference type="EMBL" id="AP025317">
    <property type="protein sequence ID" value="BDD12084.1"/>
    <property type="molecule type" value="Genomic_DNA"/>
</dbReference>
<dbReference type="AlphaFoldDB" id="A0AAU9D006"/>
<reference evidence="1 2" key="1">
    <citation type="submission" date="2021-12" db="EMBL/GenBank/DDBJ databases">
        <title>Genome sequencing of bacteria with rrn-lacking chromosome and rrn-plasmid.</title>
        <authorList>
            <person name="Anda M."/>
            <person name="Iwasaki W."/>
        </authorList>
    </citation>
    <scope>NUCLEOTIDE SEQUENCE [LARGE SCALE GENOMIC DNA]</scope>
    <source>
        <strain evidence="1 2">DSM 100852</strain>
        <plasmid evidence="1 2">pFA3</plasmid>
    </source>
</reference>
<evidence type="ECO:0000313" key="1">
    <source>
        <dbReference type="EMBL" id="BDD12084.1"/>
    </source>
</evidence>
<gene>
    <name evidence="1" type="ORF">FUAX_45160</name>
</gene>
<organism evidence="1 2">
    <name type="scientific">Fulvitalea axinellae</name>
    <dbReference type="NCBI Taxonomy" id="1182444"/>
    <lineage>
        <taxon>Bacteria</taxon>
        <taxon>Pseudomonadati</taxon>
        <taxon>Bacteroidota</taxon>
        <taxon>Cytophagia</taxon>
        <taxon>Cytophagales</taxon>
        <taxon>Persicobacteraceae</taxon>
        <taxon>Fulvitalea</taxon>
    </lineage>
</organism>
<name>A0AAU9D006_9BACT</name>
<dbReference type="RefSeq" id="WP_338395448.1">
    <property type="nucleotide sequence ID" value="NZ_AP025317.1"/>
</dbReference>
<proteinExistence type="predicted"/>
<geneLocation type="plasmid" evidence="1 2">
    <name>pFA3</name>
</geneLocation>